<dbReference type="PANTHER" id="PTHR36341">
    <property type="entry name" value="DUF2996 FAMILY PROTEIN"/>
    <property type="match status" value="1"/>
</dbReference>
<proteinExistence type="predicted"/>
<feature type="compositionally biased region" description="Basic and acidic residues" evidence="1">
    <location>
        <begin position="16"/>
        <end position="29"/>
    </location>
</feature>
<reference evidence="3" key="1">
    <citation type="submission" date="2017-05" db="EMBL/GenBank/DDBJ databases">
        <title>Physiological properties and genetic analysis related to exopolysaccharide production of fresh-water unicellular cyanobacterium Aphanothece sacrum, Suizenji Nori, that has been cultured as a food source in Japan.</title>
        <authorList>
            <person name="Kanesaki Y."/>
            <person name="Yoshikawa S."/>
            <person name="Ohki K."/>
        </authorList>
    </citation>
    <scope>NUCLEOTIDE SEQUENCE [LARGE SCALE GENOMIC DNA]</scope>
    <source>
        <strain evidence="3">FPU1</strain>
    </source>
</reference>
<comment type="caution">
    <text evidence="2">The sequence shown here is derived from an EMBL/GenBank/DDBJ whole genome shotgun (WGS) entry which is preliminary data.</text>
</comment>
<evidence type="ECO:0008006" key="4">
    <source>
        <dbReference type="Google" id="ProtNLM"/>
    </source>
</evidence>
<gene>
    <name evidence="2" type="ORF">AsFPU1_1045</name>
</gene>
<dbReference type="Pfam" id="PF11210">
    <property type="entry name" value="DUF2996"/>
    <property type="match status" value="1"/>
</dbReference>
<accession>A0A401IEE4</accession>
<protein>
    <recommendedName>
        <fullName evidence="4">DUF2996 domain-containing protein</fullName>
    </recommendedName>
</protein>
<sequence>MTDETTPTTPTSEAKPAAKKEKPPAIEDKPFTEFMEQHFTPALKQELNKQGLKDVELSFVKEKVSISGANSDDSCWQVIGTWKSGQRQFKLYFPEENINGQKAFSYGLNGKIPSTIESFMIDERKTTLDLMLLYTLQRLNGQKWLTRN</sequence>
<feature type="compositionally biased region" description="Low complexity" evidence="1">
    <location>
        <begin position="1"/>
        <end position="15"/>
    </location>
</feature>
<dbReference type="PANTHER" id="PTHR36341:SF3">
    <property type="entry name" value="DUF2996 FAMILY PROTEIN"/>
    <property type="match status" value="1"/>
</dbReference>
<dbReference type="InterPro" id="IPR021374">
    <property type="entry name" value="DUF2996"/>
</dbReference>
<keyword evidence="3" id="KW-1185">Reference proteome</keyword>
<dbReference type="Proteomes" id="UP000287247">
    <property type="component" value="Unassembled WGS sequence"/>
</dbReference>
<evidence type="ECO:0000256" key="1">
    <source>
        <dbReference type="SAM" id="MobiDB-lite"/>
    </source>
</evidence>
<organism evidence="2 3">
    <name type="scientific">Aphanothece sacrum FPU1</name>
    <dbReference type="NCBI Taxonomy" id="1920663"/>
    <lineage>
        <taxon>Bacteria</taxon>
        <taxon>Bacillati</taxon>
        <taxon>Cyanobacteriota</taxon>
        <taxon>Cyanophyceae</taxon>
        <taxon>Oscillatoriophycideae</taxon>
        <taxon>Chroococcales</taxon>
        <taxon>Aphanothecaceae</taxon>
        <taxon>Aphanothece</taxon>
    </lineage>
</organism>
<dbReference type="EMBL" id="BDQK01000003">
    <property type="protein sequence ID" value="GBF79647.1"/>
    <property type="molecule type" value="Genomic_DNA"/>
</dbReference>
<name>A0A401IEE4_APHSA</name>
<dbReference type="OrthoDB" id="465001at2"/>
<dbReference type="RefSeq" id="WP_124978414.1">
    <property type="nucleotide sequence ID" value="NZ_BDQK01000003.1"/>
</dbReference>
<evidence type="ECO:0000313" key="3">
    <source>
        <dbReference type="Proteomes" id="UP000287247"/>
    </source>
</evidence>
<evidence type="ECO:0000313" key="2">
    <source>
        <dbReference type="EMBL" id="GBF79647.1"/>
    </source>
</evidence>
<feature type="region of interest" description="Disordered" evidence="1">
    <location>
        <begin position="1"/>
        <end position="29"/>
    </location>
</feature>
<dbReference type="AlphaFoldDB" id="A0A401IEE4"/>